<protein>
    <submittedName>
        <fullName evidence="1">Uncharacterized protein</fullName>
    </submittedName>
</protein>
<dbReference type="EMBL" id="MAQA01000003">
    <property type="protein sequence ID" value="OCI32821.1"/>
    <property type="molecule type" value="Genomic_DNA"/>
</dbReference>
<evidence type="ECO:0000313" key="2">
    <source>
        <dbReference type="Proteomes" id="UP000093412"/>
    </source>
</evidence>
<name>A0ABX2Y8R1_9CELL</name>
<accession>A0ABX2Y8R1</accession>
<proteinExistence type="predicted"/>
<comment type="caution">
    <text evidence="1">The sequence shown here is derived from an EMBL/GenBank/DDBJ whole genome shotgun (WGS) entry which is preliminary data.</text>
</comment>
<sequence>MTHTPDSTGALRALDRKYERITRNESHAHLLRTGVLTCMSSIAWGCGFSRERRVLVTADVVRALAPSPGAAHPAITELLDERAGVLLRAAAACARTVREPYAQFEVSLSPGEAPTSFTLAVEALGSAKAVVVVGWAGTDPDAAPPLL</sequence>
<dbReference type="RefSeq" id="WP_068623999.1">
    <property type="nucleotide sequence ID" value="NZ_MAQA01000003.1"/>
</dbReference>
<dbReference type="Proteomes" id="UP000093412">
    <property type="component" value="Unassembled WGS sequence"/>
</dbReference>
<organism evidence="1 2">
    <name type="scientific">Oerskovia enterophila</name>
    <dbReference type="NCBI Taxonomy" id="43678"/>
    <lineage>
        <taxon>Bacteria</taxon>
        <taxon>Bacillati</taxon>
        <taxon>Actinomycetota</taxon>
        <taxon>Actinomycetes</taxon>
        <taxon>Micrococcales</taxon>
        <taxon>Cellulomonadaceae</taxon>
        <taxon>Oerskovia</taxon>
    </lineage>
</organism>
<gene>
    <name evidence="1" type="ORF">OERS_04130</name>
</gene>
<evidence type="ECO:0000313" key="1">
    <source>
        <dbReference type="EMBL" id="OCI32821.1"/>
    </source>
</evidence>
<reference evidence="1 2" key="1">
    <citation type="submission" date="2016-06" db="EMBL/GenBank/DDBJ databases">
        <title>Genome sequence of Oerskovia enterophila DSM 43852.</title>
        <authorList>
            <person name="Poehlein A."/>
            <person name="Jag V."/>
            <person name="Bengelsdorf F.R."/>
            <person name="Daniel R."/>
            <person name="Duerre P."/>
        </authorList>
    </citation>
    <scope>NUCLEOTIDE SEQUENCE [LARGE SCALE GENOMIC DNA]</scope>
    <source>
        <strain evidence="1 2">DSM 43852</strain>
    </source>
</reference>
<keyword evidence="2" id="KW-1185">Reference proteome</keyword>